<comment type="caution">
    <text evidence="1">The sequence shown here is derived from an EMBL/GenBank/DDBJ whole genome shotgun (WGS) entry which is preliminary data.</text>
</comment>
<dbReference type="RefSeq" id="WP_101356340.1">
    <property type="nucleotide sequence ID" value="NZ_PIQO01000026.1"/>
</dbReference>
<evidence type="ECO:0000313" key="1">
    <source>
        <dbReference type="EMBL" id="PKR82852.1"/>
    </source>
</evidence>
<gene>
    <name evidence="1" type="ORF">CWO92_21925</name>
</gene>
<proteinExistence type="predicted"/>
<dbReference type="AlphaFoldDB" id="A0A2N3LDY0"/>
<organism evidence="1 2">
    <name type="scientific">Heyndrickxia camelliae</name>
    <dbReference type="NCBI Taxonomy" id="1707093"/>
    <lineage>
        <taxon>Bacteria</taxon>
        <taxon>Bacillati</taxon>
        <taxon>Bacillota</taxon>
        <taxon>Bacilli</taxon>
        <taxon>Bacillales</taxon>
        <taxon>Bacillaceae</taxon>
        <taxon>Heyndrickxia</taxon>
    </lineage>
</organism>
<dbReference type="EMBL" id="PIQO01000026">
    <property type="protein sequence ID" value="PKR82852.1"/>
    <property type="molecule type" value="Genomic_DNA"/>
</dbReference>
<evidence type="ECO:0000313" key="2">
    <source>
        <dbReference type="Proteomes" id="UP000233440"/>
    </source>
</evidence>
<keyword evidence="2" id="KW-1185">Reference proteome</keyword>
<dbReference type="Proteomes" id="UP000233440">
    <property type="component" value="Unassembled WGS sequence"/>
</dbReference>
<dbReference type="OrthoDB" id="2903492at2"/>
<sequence length="85" mass="9936">MTEYKVRIVKQDGSLEFESLYSYCSRLSKKNNSVLYRLESYLHKKLLDEPELAEIRDILLTVSADITKLHSYLHVEVGDDSEKLQ</sequence>
<name>A0A2N3LDY0_9BACI</name>
<protein>
    <submittedName>
        <fullName evidence="1">Uncharacterized protein</fullName>
    </submittedName>
</protein>
<accession>A0A2N3LDY0</accession>
<reference evidence="1 2" key="1">
    <citation type="submission" date="2017-11" db="EMBL/GenBank/DDBJ databases">
        <title>Bacillus camelliae sp. nov., isolated from pu'er tea.</title>
        <authorList>
            <person name="Niu L."/>
        </authorList>
    </citation>
    <scope>NUCLEOTIDE SEQUENCE [LARGE SCALE GENOMIC DNA]</scope>
    <source>
        <strain evidence="1 2">7578-1</strain>
    </source>
</reference>